<dbReference type="EMBL" id="CALTRL010006205">
    <property type="protein sequence ID" value="CAH7690140.1"/>
    <property type="molecule type" value="Genomic_DNA"/>
</dbReference>
<evidence type="ECO:0000313" key="13">
    <source>
        <dbReference type="EMBL" id="CAH7690140.1"/>
    </source>
</evidence>
<comment type="function">
    <text evidence="1">Golgi membrane protein involved in vesicular trafficking and spindle migration.</text>
</comment>
<feature type="transmembrane region" description="Helical" evidence="11">
    <location>
        <begin position="260"/>
        <end position="280"/>
    </location>
</feature>
<organism evidence="13 14">
    <name type="scientific">Phakopsora pachyrhizi</name>
    <name type="common">Asian soybean rust disease fungus</name>
    <dbReference type="NCBI Taxonomy" id="170000"/>
    <lineage>
        <taxon>Eukaryota</taxon>
        <taxon>Fungi</taxon>
        <taxon>Dikarya</taxon>
        <taxon>Basidiomycota</taxon>
        <taxon>Pucciniomycotina</taxon>
        <taxon>Pucciniomycetes</taxon>
        <taxon>Pucciniales</taxon>
        <taxon>Phakopsoraceae</taxon>
        <taxon>Phakopsora</taxon>
    </lineage>
</organism>
<comment type="caution">
    <text evidence="13">The sequence shown here is derived from an EMBL/GenBank/DDBJ whole genome shotgun (WGS) entry which is preliminary data.</text>
</comment>
<dbReference type="InterPro" id="IPR032816">
    <property type="entry name" value="VTT_dom"/>
</dbReference>
<name>A0AAV0BSR9_PHAPC</name>
<proteinExistence type="inferred from homology"/>
<feature type="transmembrane region" description="Helical" evidence="11">
    <location>
        <begin position="157"/>
        <end position="175"/>
    </location>
</feature>
<keyword evidence="14" id="KW-1185">Reference proteome</keyword>
<comment type="similarity">
    <text evidence="3">Belongs to the TVP38/TMEM64 family.</text>
</comment>
<evidence type="ECO:0000259" key="12">
    <source>
        <dbReference type="Pfam" id="PF09335"/>
    </source>
</evidence>
<evidence type="ECO:0000256" key="2">
    <source>
        <dbReference type="ARBA" id="ARBA00004653"/>
    </source>
</evidence>
<evidence type="ECO:0000256" key="8">
    <source>
        <dbReference type="ARBA" id="ARBA00023034"/>
    </source>
</evidence>
<dbReference type="Proteomes" id="UP001153365">
    <property type="component" value="Unassembled WGS sequence"/>
</dbReference>
<dbReference type="PANTHER" id="PTHR47549">
    <property type="entry name" value="GOLGI APPARATUS MEMBRANE PROTEIN TVP38-RELATED"/>
    <property type="match status" value="1"/>
</dbReference>
<evidence type="ECO:0000313" key="14">
    <source>
        <dbReference type="Proteomes" id="UP001153365"/>
    </source>
</evidence>
<keyword evidence="7 11" id="KW-1133">Transmembrane helix</keyword>
<dbReference type="GO" id="GO:0000139">
    <property type="term" value="C:Golgi membrane"/>
    <property type="evidence" value="ECO:0007669"/>
    <property type="project" value="UniProtKB-SubCell"/>
</dbReference>
<evidence type="ECO:0000256" key="11">
    <source>
        <dbReference type="SAM" id="Phobius"/>
    </source>
</evidence>
<dbReference type="InterPro" id="IPR051076">
    <property type="entry name" value="Golgi_membrane_TVP38/TMEM64"/>
</dbReference>
<evidence type="ECO:0000256" key="1">
    <source>
        <dbReference type="ARBA" id="ARBA00002978"/>
    </source>
</evidence>
<feature type="compositionally biased region" description="Low complexity" evidence="10">
    <location>
        <begin position="24"/>
        <end position="37"/>
    </location>
</feature>
<evidence type="ECO:0000256" key="5">
    <source>
        <dbReference type="ARBA" id="ARBA00020673"/>
    </source>
</evidence>
<dbReference type="AlphaFoldDB" id="A0AAV0BSR9"/>
<feature type="transmembrane region" description="Helical" evidence="11">
    <location>
        <begin position="187"/>
        <end position="212"/>
    </location>
</feature>
<accession>A0AAV0BSR9</accession>
<evidence type="ECO:0000256" key="6">
    <source>
        <dbReference type="ARBA" id="ARBA00022692"/>
    </source>
</evidence>
<keyword evidence="9 11" id="KW-0472">Membrane</keyword>
<sequence length="459" mass="51599">MSSENLHSSAVTISALQSTSNSVSVGRSSSISESSSSTNHLRHNNNEPPIATNFPLGQDEQQLRAQKDVKRGRWRRLKVWERSKKLQEIKEAIKELILFLKNHDYKKTIKASVRRKYWGWWILLAIIIILSAILSSYHDKITKAIQPYQEKIKNTPGAWIIPTVLLIVVSFPPLLGHEIIILISGMIWGTWIGFGIACAGTFLGELATYYAFKHLIRNKSEEIENKSITYATLARLMREGGLMIVILVRASALPGHITTAIQASIGISVWIFSVACFITLPKQFAIVYLGALITESNSNKFISSNNSDLPDQPPGISQVSEQQKSIHHTISVLVFLVTILFTFVSAYLVWMRMRRIRPLVEADFLNRNKSSEKENGWQDESEDGRKSLVGIRNGEMVEMIDRKVGLAKQMVEADQTEKLSEEDERKIVQSVPNLHHLHLIKSNSISPPSTNCNNSSSSL</sequence>
<protein>
    <recommendedName>
        <fullName evidence="4">Golgi apparatus membrane protein TVP38</fullName>
    </recommendedName>
    <alternativeName>
        <fullName evidence="5">Golgi apparatus membrane protein tvp38</fullName>
    </alternativeName>
</protein>
<feature type="transmembrane region" description="Helical" evidence="11">
    <location>
        <begin position="117"/>
        <end position="137"/>
    </location>
</feature>
<dbReference type="PANTHER" id="PTHR47549:SF2">
    <property type="entry name" value="GOLGI APPARATUS MEMBRANE PROTEIN TVP38"/>
    <property type="match status" value="1"/>
</dbReference>
<gene>
    <name evidence="13" type="ORF">PPACK8108_LOCUS25390</name>
</gene>
<evidence type="ECO:0000256" key="10">
    <source>
        <dbReference type="SAM" id="MobiDB-lite"/>
    </source>
</evidence>
<feature type="transmembrane region" description="Helical" evidence="11">
    <location>
        <begin position="330"/>
        <end position="350"/>
    </location>
</feature>
<evidence type="ECO:0000256" key="4">
    <source>
        <dbReference type="ARBA" id="ARBA00013533"/>
    </source>
</evidence>
<feature type="domain" description="VTT" evidence="12">
    <location>
        <begin position="177"/>
        <end position="291"/>
    </location>
</feature>
<keyword evidence="8" id="KW-0333">Golgi apparatus</keyword>
<feature type="region of interest" description="Disordered" evidence="10">
    <location>
        <begin position="24"/>
        <end position="57"/>
    </location>
</feature>
<keyword evidence="6 11" id="KW-0812">Transmembrane</keyword>
<feature type="compositionally biased region" description="Low complexity" evidence="10">
    <location>
        <begin position="442"/>
        <end position="459"/>
    </location>
</feature>
<comment type="subcellular location">
    <subcellularLocation>
        <location evidence="2">Golgi apparatus membrane</location>
        <topology evidence="2">Multi-pass membrane protein</topology>
    </subcellularLocation>
</comment>
<dbReference type="Pfam" id="PF09335">
    <property type="entry name" value="VTT_dom"/>
    <property type="match status" value="1"/>
</dbReference>
<evidence type="ECO:0000256" key="3">
    <source>
        <dbReference type="ARBA" id="ARBA00008640"/>
    </source>
</evidence>
<feature type="region of interest" description="Disordered" evidence="10">
    <location>
        <begin position="439"/>
        <end position="459"/>
    </location>
</feature>
<reference evidence="13" key="1">
    <citation type="submission" date="2022-06" db="EMBL/GenBank/DDBJ databases">
        <authorList>
            <consortium name="SYNGENTA / RWTH Aachen University"/>
        </authorList>
    </citation>
    <scope>NUCLEOTIDE SEQUENCE</scope>
</reference>
<evidence type="ECO:0000256" key="9">
    <source>
        <dbReference type="ARBA" id="ARBA00023136"/>
    </source>
</evidence>
<evidence type="ECO:0000256" key="7">
    <source>
        <dbReference type="ARBA" id="ARBA00022989"/>
    </source>
</evidence>